<gene>
    <name evidence="1" type="ORF">PIIN_03276</name>
</gene>
<evidence type="ECO:0000313" key="1">
    <source>
        <dbReference type="EMBL" id="CCA69377.1"/>
    </source>
</evidence>
<dbReference type="HOGENOM" id="CLU_2655395_0_0_1"/>
<dbReference type="AlphaFoldDB" id="G4TDH3"/>
<evidence type="ECO:0000313" key="2">
    <source>
        <dbReference type="Proteomes" id="UP000007148"/>
    </source>
</evidence>
<proteinExistence type="predicted"/>
<sequence>MLQESKIKVAASRFRLNSSTVILQNGPKLLRESTMESKNPAEQQPSCLSGTYDCPWHEQEFSAGPAARPTNPGSKS</sequence>
<name>G4TDH3_SERID</name>
<dbReference type="EMBL" id="CAFZ01000053">
    <property type="protein sequence ID" value="CCA69377.1"/>
    <property type="molecule type" value="Genomic_DNA"/>
</dbReference>
<organism evidence="1 2">
    <name type="scientific">Serendipita indica (strain DSM 11827)</name>
    <name type="common">Root endophyte fungus</name>
    <name type="synonym">Piriformospora indica</name>
    <dbReference type="NCBI Taxonomy" id="1109443"/>
    <lineage>
        <taxon>Eukaryota</taxon>
        <taxon>Fungi</taxon>
        <taxon>Dikarya</taxon>
        <taxon>Basidiomycota</taxon>
        <taxon>Agaricomycotina</taxon>
        <taxon>Agaricomycetes</taxon>
        <taxon>Sebacinales</taxon>
        <taxon>Serendipitaceae</taxon>
        <taxon>Serendipita</taxon>
    </lineage>
</organism>
<accession>G4TDH3</accession>
<dbReference type="Proteomes" id="UP000007148">
    <property type="component" value="Unassembled WGS sequence"/>
</dbReference>
<comment type="caution">
    <text evidence="1">The sequence shown here is derived from an EMBL/GenBank/DDBJ whole genome shotgun (WGS) entry which is preliminary data.</text>
</comment>
<dbReference type="InParanoid" id="G4TDH3"/>
<reference evidence="1 2" key="1">
    <citation type="journal article" date="2011" name="PLoS Pathog.">
        <title>Endophytic Life Strategies Decoded by Genome and Transcriptome Analyses of the Mutualistic Root Symbiont Piriformospora indica.</title>
        <authorList>
            <person name="Zuccaro A."/>
            <person name="Lahrmann U."/>
            <person name="Guldener U."/>
            <person name="Langen G."/>
            <person name="Pfiffi S."/>
            <person name="Biedenkopf D."/>
            <person name="Wong P."/>
            <person name="Samans B."/>
            <person name="Grimm C."/>
            <person name="Basiewicz M."/>
            <person name="Murat C."/>
            <person name="Martin F."/>
            <person name="Kogel K.H."/>
        </authorList>
    </citation>
    <scope>NUCLEOTIDE SEQUENCE [LARGE SCALE GENOMIC DNA]</scope>
    <source>
        <strain evidence="1 2">DSM 11827</strain>
    </source>
</reference>
<keyword evidence="2" id="KW-1185">Reference proteome</keyword>
<protein>
    <submittedName>
        <fullName evidence="1">Uncharacterized protein</fullName>
    </submittedName>
</protein>